<dbReference type="AlphaFoldDB" id="A0AAE1CUG1"/>
<dbReference type="EMBL" id="JAWDGP010006684">
    <property type="protein sequence ID" value="KAK3736806.1"/>
    <property type="molecule type" value="Genomic_DNA"/>
</dbReference>
<evidence type="ECO:0000256" key="1">
    <source>
        <dbReference type="SAM" id="MobiDB-lite"/>
    </source>
</evidence>
<organism evidence="2 3">
    <name type="scientific">Elysia crispata</name>
    <name type="common">lettuce slug</name>
    <dbReference type="NCBI Taxonomy" id="231223"/>
    <lineage>
        <taxon>Eukaryota</taxon>
        <taxon>Metazoa</taxon>
        <taxon>Spiralia</taxon>
        <taxon>Lophotrochozoa</taxon>
        <taxon>Mollusca</taxon>
        <taxon>Gastropoda</taxon>
        <taxon>Heterobranchia</taxon>
        <taxon>Euthyneura</taxon>
        <taxon>Panpulmonata</taxon>
        <taxon>Sacoglossa</taxon>
        <taxon>Placobranchoidea</taxon>
        <taxon>Plakobranchidae</taxon>
        <taxon>Elysia</taxon>
    </lineage>
</organism>
<dbReference type="Proteomes" id="UP001283361">
    <property type="component" value="Unassembled WGS sequence"/>
</dbReference>
<proteinExistence type="predicted"/>
<feature type="region of interest" description="Disordered" evidence="1">
    <location>
        <begin position="35"/>
        <end position="54"/>
    </location>
</feature>
<evidence type="ECO:0000313" key="3">
    <source>
        <dbReference type="Proteomes" id="UP001283361"/>
    </source>
</evidence>
<name>A0AAE1CUG1_9GAST</name>
<reference evidence="2" key="1">
    <citation type="journal article" date="2023" name="G3 (Bethesda)">
        <title>A reference genome for the long-term kleptoplast-retaining sea slug Elysia crispata morphotype clarki.</title>
        <authorList>
            <person name="Eastman K.E."/>
            <person name="Pendleton A.L."/>
            <person name="Shaikh M.A."/>
            <person name="Suttiyut T."/>
            <person name="Ogas R."/>
            <person name="Tomko P."/>
            <person name="Gavelis G."/>
            <person name="Widhalm J.R."/>
            <person name="Wisecaver J.H."/>
        </authorList>
    </citation>
    <scope>NUCLEOTIDE SEQUENCE</scope>
    <source>
        <strain evidence="2">ECLA1</strain>
    </source>
</reference>
<comment type="caution">
    <text evidence="2">The sequence shown here is derived from an EMBL/GenBank/DDBJ whole genome shotgun (WGS) entry which is preliminary data.</text>
</comment>
<gene>
    <name evidence="2" type="ORF">RRG08_000557</name>
</gene>
<accession>A0AAE1CUG1</accession>
<keyword evidence="3" id="KW-1185">Reference proteome</keyword>
<sequence>MRSWFDELSKILLVAHHTRCLVTLTEAKGVLGTTGGSQLGNRRSRGGRGGNRAESLHETRAVLSHLTYGFQSGRVCLLCRASHQYGIMFYLHY</sequence>
<evidence type="ECO:0000313" key="2">
    <source>
        <dbReference type="EMBL" id="KAK3736806.1"/>
    </source>
</evidence>
<protein>
    <submittedName>
        <fullName evidence="2">Uncharacterized protein</fullName>
    </submittedName>
</protein>